<feature type="active site" evidence="2">
    <location>
        <position position="248"/>
    </location>
</feature>
<evidence type="ECO:0000256" key="3">
    <source>
        <dbReference type="RuleBase" id="RU003345"/>
    </source>
</evidence>
<evidence type="ECO:0000313" key="5">
    <source>
        <dbReference type="EMBL" id="OVF11257.1"/>
    </source>
</evidence>
<dbReference type="Proteomes" id="UP000195602">
    <property type="component" value="Unassembled WGS sequence"/>
</dbReference>
<comment type="similarity">
    <text evidence="3">Belongs to the aldehyde dehydrogenase family.</text>
</comment>
<dbReference type="InterPro" id="IPR016162">
    <property type="entry name" value="Ald_DH_N"/>
</dbReference>
<dbReference type="InterPro" id="IPR016163">
    <property type="entry name" value="Ald_DH_C"/>
</dbReference>
<gene>
    <name evidence="5" type="ORF">A9F13_01g07447</name>
</gene>
<dbReference type="Gene3D" id="3.40.309.10">
    <property type="entry name" value="Aldehyde Dehydrogenase, Chain A, domain 2"/>
    <property type="match status" value="1"/>
</dbReference>
<sequence length="461" mass="48818">MLSVIPSLVNGAPVVSSVRIPVLSSGGKLLHHYSPLPSSVSLDQVARNAFVGFQKWSARPASERADVLRAAASTIGAKHDFYVERHMELGAPRGFADVCARAAANSFSESASALVRAEGCVAQSHVAPLALALRTPVGPVLSLAPWNAPTVLWARALAAPLAAGCSVVAKGTEKAPSLAYFYAQDLLAAGVDKQAVQLVHVSPENQRSATEALIARPEIRKVNFTGSTEVGAQVAAAAAQSLTPVLLELGGKNVSVVCQDAHIDRAAFSAVLSAWMHQGQICMCLDNVYVHEAVYDDFLARVAFHAQKLASSPDAAIPFHNADKVRRMVDEALSGGARVVWGDAKRFPLVLANVPPQSALATRETFGPVLSIFRFSDAEDVLSRINALSYGLKASVWSSNVMEALALARRLDFGSVHINGSTVHDEASLPHGGVKSSGYGRFNGMWGIDEFSYTKVVTMSS</sequence>
<dbReference type="InterPro" id="IPR029510">
    <property type="entry name" value="Ald_DH_CS_GLU"/>
</dbReference>
<dbReference type="InterPro" id="IPR016161">
    <property type="entry name" value="Ald_DH/histidinol_DH"/>
</dbReference>
<evidence type="ECO:0000259" key="4">
    <source>
        <dbReference type="Pfam" id="PF00171"/>
    </source>
</evidence>
<dbReference type="Gene3D" id="3.40.605.10">
    <property type="entry name" value="Aldehyde Dehydrogenase, Chain A, domain 1"/>
    <property type="match status" value="1"/>
</dbReference>
<dbReference type="SUPFAM" id="SSF53720">
    <property type="entry name" value="ALDH-like"/>
    <property type="match status" value="1"/>
</dbReference>
<comment type="caution">
    <text evidence="5">The sequence shown here is derived from an EMBL/GenBank/DDBJ whole genome shotgun (WGS) entry which is preliminary data.</text>
</comment>
<dbReference type="EMBL" id="LYUB02000001">
    <property type="protein sequence ID" value="OVF11257.1"/>
    <property type="molecule type" value="Genomic_DNA"/>
</dbReference>
<dbReference type="PROSITE" id="PS00687">
    <property type="entry name" value="ALDEHYDE_DEHYDR_GLU"/>
    <property type="match status" value="1"/>
</dbReference>
<accession>A0AA91Q519</accession>
<reference evidence="5 6" key="1">
    <citation type="submission" date="2017-04" db="EMBL/GenBank/DDBJ databases">
        <title>Draft genome of the yeast Clavispora lusitaniae type strain CBS 6936.</title>
        <authorList>
            <person name="Durrens P."/>
            <person name="Klopp C."/>
            <person name="Biteau N."/>
            <person name="Fitton-Ouhabi V."/>
            <person name="Dementhon K."/>
            <person name="Accoceberry I."/>
            <person name="Sherman D.J."/>
            <person name="Noel T."/>
        </authorList>
    </citation>
    <scope>NUCLEOTIDE SEQUENCE [LARGE SCALE GENOMIC DNA]</scope>
    <source>
        <strain evidence="5 6">CBS 6936</strain>
    </source>
</reference>
<feature type="domain" description="Aldehyde dehydrogenase" evidence="4">
    <location>
        <begin position="42"/>
        <end position="457"/>
    </location>
</feature>
<dbReference type="GO" id="GO:0004777">
    <property type="term" value="F:succinate-semialdehyde dehydrogenase (NAD+) activity"/>
    <property type="evidence" value="ECO:0007669"/>
    <property type="project" value="TreeGrafter"/>
</dbReference>
<dbReference type="PANTHER" id="PTHR43353:SF6">
    <property type="entry name" value="CYTOPLASMIC ALDEHYDE DEHYDROGENASE (EUROFUNG)"/>
    <property type="match status" value="1"/>
</dbReference>
<name>A0AA91Q519_CLALS</name>
<protein>
    <submittedName>
        <fullName evidence="5">Succinate-semialdehyde dehydrogenase [NADP(+)]</fullName>
    </submittedName>
</protein>
<dbReference type="GO" id="GO:0009450">
    <property type="term" value="P:gamma-aminobutyric acid catabolic process"/>
    <property type="evidence" value="ECO:0007669"/>
    <property type="project" value="TreeGrafter"/>
</dbReference>
<evidence type="ECO:0000256" key="2">
    <source>
        <dbReference type="PROSITE-ProRule" id="PRU10007"/>
    </source>
</evidence>
<dbReference type="InterPro" id="IPR050740">
    <property type="entry name" value="Aldehyde_DH_Superfamily"/>
</dbReference>
<dbReference type="InterPro" id="IPR015590">
    <property type="entry name" value="Aldehyde_DH_dom"/>
</dbReference>
<organism evidence="5 6">
    <name type="scientific">Clavispora lusitaniae</name>
    <name type="common">Candida lusitaniae</name>
    <dbReference type="NCBI Taxonomy" id="36911"/>
    <lineage>
        <taxon>Eukaryota</taxon>
        <taxon>Fungi</taxon>
        <taxon>Dikarya</taxon>
        <taxon>Ascomycota</taxon>
        <taxon>Saccharomycotina</taxon>
        <taxon>Pichiomycetes</taxon>
        <taxon>Metschnikowiaceae</taxon>
        <taxon>Clavispora</taxon>
    </lineage>
</organism>
<dbReference type="KEGG" id="clus:A9F13_01g07447"/>
<keyword evidence="1 3" id="KW-0560">Oxidoreductase</keyword>
<dbReference type="AlphaFoldDB" id="A0AA91Q519"/>
<evidence type="ECO:0000256" key="1">
    <source>
        <dbReference type="ARBA" id="ARBA00023002"/>
    </source>
</evidence>
<dbReference type="PANTHER" id="PTHR43353">
    <property type="entry name" value="SUCCINATE-SEMIALDEHYDE DEHYDROGENASE, MITOCHONDRIAL"/>
    <property type="match status" value="1"/>
</dbReference>
<proteinExistence type="inferred from homology"/>
<dbReference type="Pfam" id="PF00171">
    <property type="entry name" value="Aldedh"/>
    <property type="match status" value="1"/>
</dbReference>
<evidence type="ECO:0000313" key="6">
    <source>
        <dbReference type="Proteomes" id="UP000195602"/>
    </source>
</evidence>